<dbReference type="InterPro" id="IPR018247">
    <property type="entry name" value="EF_Hand_1_Ca_BS"/>
</dbReference>
<dbReference type="SMART" id="SM00054">
    <property type="entry name" value="EFh"/>
    <property type="match status" value="5"/>
</dbReference>
<evidence type="ECO:0000259" key="18">
    <source>
        <dbReference type="PROSITE" id="PS50222"/>
    </source>
</evidence>
<evidence type="ECO:0000256" key="10">
    <source>
        <dbReference type="ARBA" id="ARBA00022837"/>
    </source>
</evidence>
<evidence type="ECO:0000256" key="8">
    <source>
        <dbReference type="ARBA" id="ARBA00022741"/>
    </source>
</evidence>
<evidence type="ECO:0000256" key="9">
    <source>
        <dbReference type="ARBA" id="ARBA00022777"/>
    </source>
</evidence>
<evidence type="ECO:0000256" key="3">
    <source>
        <dbReference type="ARBA" id="ARBA00012513"/>
    </source>
</evidence>
<dbReference type="GO" id="GO:0004674">
    <property type="term" value="F:protein serine/threonine kinase activity"/>
    <property type="evidence" value="ECO:0007669"/>
    <property type="project" value="UniProtKB-KW"/>
</dbReference>
<evidence type="ECO:0000256" key="14">
    <source>
        <dbReference type="ARBA" id="ARBA00048679"/>
    </source>
</evidence>
<feature type="domain" description="EF-hand" evidence="18">
    <location>
        <begin position="502"/>
        <end position="537"/>
    </location>
</feature>
<comment type="subunit">
    <text evidence="2">Monomer.</text>
</comment>
<dbReference type="InterPro" id="IPR011009">
    <property type="entry name" value="Kinase-like_dom_sf"/>
</dbReference>
<dbReference type="EMBL" id="CDMZ01004459">
    <property type="protein sequence ID" value="CEM49805.1"/>
    <property type="molecule type" value="Genomic_DNA"/>
</dbReference>
<feature type="region of interest" description="Disordered" evidence="16">
    <location>
        <begin position="647"/>
        <end position="724"/>
    </location>
</feature>
<accession>A0A0G4HZ07</accession>
<evidence type="ECO:0000256" key="2">
    <source>
        <dbReference type="ARBA" id="ARBA00011245"/>
    </source>
</evidence>
<evidence type="ECO:0000256" key="16">
    <source>
        <dbReference type="SAM" id="MobiDB-lite"/>
    </source>
</evidence>
<dbReference type="FunFam" id="3.30.200.20:FF:000315">
    <property type="entry name" value="Calcium-dependent protein kinase 3"/>
    <property type="match status" value="1"/>
</dbReference>
<dbReference type="InterPro" id="IPR011992">
    <property type="entry name" value="EF-hand-dom_pair"/>
</dbReference>
<feature type="compositionally biased region" description="Low complexity" evidence="16">
    <location>
        <begin position="678"/>
        <end position="698"/>
    </location>
</feature>
<comment type="catalytic activity">
    <reaction evidence="14">
        <text>L-seryl-[protein] + ATP = O-phospho-L-seryl-[protein] + ADP + H(+)</text>
        <dbReference type="Rhea" id="RHEA:17989"/>
        <dbReference type="Rhea" id="RHEA-COMP:9863"/>
        <dbReference type="Rhea" id="RHEA-COMP:11604"/>
        <dbReference type="ChEBI" id="CHEBI:15378"/>
        <dbReference type="ChEBI" id="CHEBI:29999"/>
        <dbReference type="ChEBI" id="CHEBI:30616"/>
        <dbReference type="ChEBI" id="CHEBI:83421"/>
        <dbReference type="ChEBI" id="CHEBI:456216"/>
        <dbReference type="EC" id="2.7.11.1"/>
    </reaction>
</comment>
<evidence type="ECO:0000256" key="5">
    <source>
        <dbReference type="ARBA" id="ARBA00022679"/>
    </source>
</evidence>
<dbReference type="FunFam" id="1.10.238.10:FF:000003">
    <property type="entry name" value="Calmodulin A"/>
    <property type="match status" value="1"/>
</dbReference>
<dbReference type="Gene3D" id="3.30.200.20">
    <property type="entry name" value="Phosphorylase Kinase, domain 1"/>
    <property type="match status" value="1"/>
</dbReference>
<evidence type="ECO:0000313" key="19">
    <source>
        <dbReference type="EMBL" id="CEM49805.1"/>
    </source>
</evidence>
<dbReference type="InterPro" id="IPR002048">
    <property type="entry name" value="EF_hand_dom"/>
</dbReference>
<feature type="domain" description="EF-hand" evidence="18">
    <location>
        <begin position="62"/>
        <end position="97"/>
    </location>
</feature>
<keyword evidence="8 15" id="KW-0547">Nucleotide-binding</keyword>
<dbReference type="Pfam" id="PF13499">
    <property type="entry name" value="EF-hand_7"/>
    <property type="match status" value="2"/>
</dbReference>
<dbReference type="PROSITE" id="PS00107">
    <property type="entry name" value="PROTEIN_KINASE_ATP"/>
    <property type="match status" value="1"/>
</dbReference>
<evidence type="ECO:0000259" key="17">
    <source>
        <dbReference type="PROSITE" id="PS50011"/>
    </source>
</evidence>
<evidence type="ECO:0000256" key="6">
    <source>
        <dbReference type="ARBA" id="ARBA00022723"/>
    </source>
</evidence>
<feature type="domain" description="EF-hand" evidence="18">
    <location>
        <begin position="103"/>
        <end position="138"/>
    </location>
</feature>
<dbReference type="Gene3D" id="1.10.510.10">
    <property type="entry name" value="Transferase(Phosphotransferase) domain 1"/>
    <property type="match status" value="1"/>
</dbReference>
<dbReference type="PROSITE" id="PS00108">
    <property type="entry name" value="PROTEIN_KINASE_ST"/>
    <property type="match status" value="1"/>
</dbReference>
<dbReference type="PROSITE" id="PS00018">
    <property type="entry name" value="EF_HAND_1"/>
    <property type="match status" value="4"/>
</dbReference>
<sequence length="724" mass="80883">MTSHGHPGGTLSPPLSGGPGQGLSTSTTPTAASGDSGLSPLRPVDPEAVKEKLNKVLADRESFEKSAKASFKQYDKDGKKALNFVAVKELIARLCENLHLPPVDDGTLYKIFCKYDFSSDGSLQFEEFRRLYYQLLCRIREKYYPTKSVTVSRQGFVRRTSLSRRQIDITSILRFTKKLGQGSFGEVHLVTEISTGLQRVCKIINRARSQVPMEQIEEEIRVMKELDHPHIIRIFETYDDYKNMYILMDFCEGGELLKRMASDATKGRAWTEEDVALVMQQLLSALFYMHSKRVVHKDLKPENILFADSASSSQGQIKLIDFGLAEMFKGSPQNGLGGSGEEGEGWDEEDMSHNAAGTALYMAPEVFERNFNHKCDIWSAGVVFYLLMTGSLPFRGKTIEEVRKAASCSPVPLDTPQAAIFSKRTAARSLLLSMLEKDFKKRPSARECLDHAFFQQARQATAGTSEALPPAIMSSIQSYMRQSNLKNALVNLMAHQLDMNVGQMREISKIFTSLDTDKSGTLSRDELSEGLARAGLQPWDIVRIVQAMDVDDNKSISYTEFVAACWTWEERELNVLWSAFCKMDLDGDGAVSVDEFIQALTGMERSDQRLLRGRSEEVRKMVKEIDKNGNGRIEWDEFVDFLRRDTATAPAHPQQPSQAPGQHQTMTATRHGHATVSPTPYAHPHHATAPAPGHQQPALQPQVVFPNQQAVRPSSRGMPIPPRG</sequence>
<dbReference type="InterPro" id="IPR050205">
    <property type="entry name" value="CDPK_Ser/Thr_kinases"/>
</dbReference>
<proteinExistence type="inferred from homology"/>
<gene>
    <name evidence="19" type="ORF">Cvel_1548</name>
</gene>
<feature type="domain" description="Protein kinase" evidence="17">
    <location>
        <begin position="173"/>
        <end position="454"/>
    </location>
</feature>
<dbReference type="AlphaFoldDB" id="A0A0G4HZ07"/>
<evidence type="ECO:0000256" key="1">
    <source>
        <dbReference type="ARBA" id="ARBA00001946"/>
    </source>
</evidence>
<evidence type="ECO:0000256" key="13">
    <source>
        <dbReference type="ARBA" id="ARBA00047899"/>
    </source>
</evidence>
<reference evidence="19" key="1">
    <citation type="submission" date="2014-11" db="EMBL/GenBank/DDBJ databases">
        <authorList>
            <person name="Otto D Thomas"/>
            <person name="Naeem Raeece"/>
        </authorList>
    </citation>
    <scope>NUCLEOTIDE SEQUENCE</scope>
</reference>
<dbReference type="Pfam" id="PF00069">
    <property type="entry name" value="Pkinase"/>
    <property type="match status" value="1"/>
</dbReference>
<comment type="catalytic activity">
    <reaction evidence="13">
        <text>L-threonyl-[protein] + ATP = O-phospho-L-threonyl-[protein] + ADP + H(+)</text>
        <dbReference type="Rhea" id="RHEA:46608"/>
        <dbReference type="Rhea" id="RHEA-COMP:11060"/>
        <dbReference type="Rhea" id="RHEA-COMP:11605"/>
        <dbReference type="ChEBI" id="CHEBI:15378"/>
        <dbReference type="ChEBI" id="CHEBI:30013"/>
        <dbReference type="ChEBI" id="CHEBI:30616"/>
        <dbReference type="ChEBI" id="CHEBI:61977"/>
        <dbReference type="ChEBI" id="CHEBI:456216"/>
        <dbReference type="EC" id="2.7.11.1"/>
    </reaction>
</comment>
<dbReference type="SUPFAM" id="SSF47473">
    <property type="entry name" value="EF-hand"/>
    <property type="match status" value="2"/>
</dbReference>
<dbReference type="CDD" id="cd05117">
    <property type="entry name" value="STKc_CAMK"/>
    <property type="match status" value="1"/>
</dbReference>
<evidence type="ECO:0000256" key="12">
    <source>
        <dbReference type="ARBA" id="ARBA00024334"/>
    </source>
</evidence>
<dbReference type="InterPro" id="IPR000719">
    <property type="entry name" value="Prot_kinase_dom"/>
</dbReference>
<dbReference type="SMART" id="SM00220">
    <property type="entry name" value="S_TKc"/>
    <property type="match status" value="1"/>
</dbReference>
<dbReference type="InterPro" id="IPR008271">
    <property type="entry name" value="Ser/Thr_kinase_AS"/>
</dbReference>
<organism evidence="19">
    <name type="scientific">Chromera velia CCMP2878</name>
    <dbReference type="NCBI Taxonomy" id="1169474"/>
    <lineage>
        <taxon>Eukaryota</taxon>
        <taxon>Sar</taxon>
        <taxon>Alveolata</taxon>
        <taxon>Colpodellida</taxon>
        <taxon>Chromeraceae</taxon>
        <taxon>Chromera</taxon>
    </lineage>
</organism>
<dbReference type="InterPro" id="IPR017441">
    <property type="entry name" value="Protein_kinase_ATP_BS"/>
</dbReference>
<keyword evidence="11 15" id="KW-0067">ATP-binding</keyword>
<name>A0A0G4HZ07_9ALVE</name>
<keyword evidence="5" id="KW-0808">Transferase</keyword>
<evidence type="ECO:0000256" key="7">
    <source>
        <dbReference type="ARBA" id="ARBA00022737"/>
    </source>
</evidence>
<dbReference type="Gene3D" id="1.10.238.10">
    <property type="entry name" value="EF-hand"/>
    <property type="match status" value="3"/>
</dbReference>
<evidence type="ECO:0000256" key="4">
    <source>
        <dbReference type="ARBA" id="ARBA00022527"/>
    </source>
</evidence>
<feature type="domain" description="EF-hand" evidence="18">
    <location>
        <begin position="613"/>
        <end position="648"/>
    </location>
</feature>
<evidence type="ECO:0000256" key="11">
    <source>
        <dbReference type="ARBA" id="ARBA00022840"/>
    </source>
</evidence>
<keyword evidence="6" id="KW-0479">Metal-binding</keyword>
<feature type="compositionally biased region" description="Low complexity" evidence="16">
    <location>
        <begin position="1"/>
        <end position="15"/>
    </location>
</feature>
<dbReference type="PANTHER" id="PTHR24349">
    <property type="entry name" value="SERINE/THREONINE-PROTEIN KINASE"/>
    <property type="match status" value="1"/>
</dbReference>
<keyword evidence="9" id="KW-0418">Kinase</keyword>
<dbReference type="FunFam" id="1.10.510.10:FF:000571">
    <property type="entry name" value="Maternal embryonic leucine zipper kinase"/>
    <property type="match status" value="1"/>
</dbReference>
<dbReference type="EC" id="2.7.11.1" evidence="3"/>
<dbReference type="PROSITE" id="PS50011">
    <property type="entry name" value="PROTEIN_KINASE_DOM"/>
    <property type="match status" value="1"/>
</dbReference>
<feature type="compositionally biased region" description="Low complexity" evidence="16">
    <location>
        <begin position="647"/>
        <end position="665"/>
    </location>
</feature>
<protein>
    <recommendedName>
        <fullName evidence="3">non-specific serine/threonine protein kinase</fullName>
        <ecNumber evidence="3">2.7.11.1</ecNumber>
    </recommendedName>
</protein>
<evidence type="ECO:0000256" key="15">
    <source>
        <dbReference type="PROSITE-ProRule" id="PRU10141"/>
    </source>
</evidence>
<dbReference type="PROSITE" id="PS50222">
    <property type="entry name" value="EF_HAND_2"/>
    <property type="match status" value="5"/>
</dbReference>
<keyword evidence="10" id="KW-0106">Calcium</keyword>
<keyword evidence="7" id="KW-0677">Repeat</keyword>
<feature type="domain" description="EF-hand" evidence="18">
    <location>
        <begin position="571"/>
        <end position="606"/>
    </location>
</feature>
<dbReference type="VEuPathDB" id="CryptoDB:Cvel_1548"/>
<feature type="binding site" evidence="15">
    <location>
        <position position="202"/>
    </location>
    <ligand>
        <name>ATP</name>
        <dbReference type="ChEBI" id="CHEBI:30616"/>
    </ligand>
</feature>
<dbReference type="GO" id="GO:0005524">
    <property type="term" value="F:ATP binding"/>
    <property type="evidence" value="ECO:0007669"/>
    <property type="project" value="UniProtKB-UniRule"/>
</dbReference>
<dbReference type="SUPFAM" id="SSF56112">
    <property type="entry name" value="Protein kinase-like (PK-like)"/>
    <property type="match status" value="1"/>
</dbReference>
<feature type="region of interest" description="Disordered" evidence="16">
    <location>
        <begin position="1"/>
        <end position="45"/>
    </location>
</feature>
<keyword evidence="4" id="KW-0723">Serine/threonine-protein kinase</keyword>
<comment type="cofactor">
    <cofactor evidence="1">
        <name>Mg(2+)</name>
        <dbReference type="ChEBI" id="CHEBI:18420"/>
    </cofactor>
</comment>
<dbReference type="GO" id="GO:0005509">
    <property type="term" value="F:calcium ion binding"/>
    <property type="evidence" value="ECO:0007669"/>
    <property type="project" value="InterPro"/>
</dbReference>
<dbReference type="PhylomeDB" id="A0A0G4HZ07"/>
<comment type="similarity">
    <text evidence="12">Belongs to the protein kinase superfamily. Ser/Thr protein kinase family. CDPK subfamily.</text>
</comment>